<dbReference type="GO" id="GO:0006813">
    <property type="term" value="P:potassium ion transport"/>
    <property type="evidence" value="ECO:0007669"/>
    <property type="project" value="InterPro"/>
</dbReference>
<dbReference type="EMBL" id="VIAR01000009">
    <property type="protein sequence ID" value="TQD37694.1"/>
    <property type="molecule type" value="Genomic_DNA"/>
</dbReference>
<dbReference type="Gene3D" id="3.30.70.1450">
    <property type="entry name" value="Regulator of K+ conductance, C-terminal domain"/>
    <property type="match status" value="1"/>
</dbReference>
<feature type="domain" description="RCK C-terminal" evidence="2">
    <location>
        <begin position="142"/>
        <end position="224"/>
    </location>
</feature>
<evidence type="ECO:0000256" key="1">
    <source>
        <dbReference type="SAM" id="Phobius"/>
    </source>
</evidence>
<evidence type="ECO:0000313" key="3">
    <source>
        <dbReference type="EMBL" id="TQD37694.1"/>
    </source>
</evidence>
<accession>A0A507ZN77</accession>
<keyword evidence="4" id="KW-1185">Reference proteome</keyword>
<keyword evidence="1" id="KW-0472">Membrane</keyword>
<reference evidence="3 4" key="1">
    <citation type="submission" date="2019-06" db="EMBL/GenBank/DDBJ databases">
        <title>Flavibacter putida gen. nov., sp. nov., a novel marine bacterium of the family Flavobacteriaceae isolated from coastal seawater.</title>
        <authorList>
            <person name="Feng X."/>
        </authorList>
    </citation>
    <scope>NUCLEOTIDE SEQUENCE [LARGE SCALE GENOMIC DNA]</scope>
    <source>
        <strain evidence="3 4">PLHSN227</strain>
    </source>
</reference>
<dbReference type="Proteomes" id="UP000317169">
    <property type="component" value="Unassembled WGS sequence"/>
</dbReference>
<name>A0A507ZN77_9FLAO</name>
<keyword evidence="1" id="KW-1133">Transmembrane helix</keyword>
<feature type="transmembrane region" description="Helical" evidence="1">
    <location>
        <begin position="65"/>
        <end position="90"/>
    </location>
</feature>
<dbReference type="PROSITE" id="PS51202">
    <property type="entry name" value="RCK_C"/>
    <property type="match status" value="1"/>
</dbReference>
<dbReference type="Pfam" id="PF02080">
    <property type="entry name" value="TrkA_C"/>
    <property type="match status" value="1"/>
</dbReference>
<keyword evidence="1" id="KW-0812">Transmembrane</keyword>
<evidence type="ECO:0000313" key="4">
    <source>
        <dbReference type="Proteomes" id="UP000317169"/>
    </source>
</evidence>
<protein>
    <submittedName>
        <fullName evidence="3">Potassium transporter TrkA</fullName>
    </submittedName>
</protein>
<gene>
    <name evidence="3" type="ORF">FKR84_09480</name>
</gene>
<dbReference type="GO" id="GO:0008324">
    <property type="term" value="F:monoatomic cation transmembrane transporter activity"/>
    <property type="evidence" value="ECO:0007669"/>
    <property type="project" value="InterPro"/>
</dbReference>
<dbReference type="RefSeq" id="WP_141422069.1">
    <property type="nucleotide sequence ID" value="NZ_VIAR01000009.1"/>
</dbReference>
<dbReference type="AlphaFoldDB" id="A0A507ZN77"/>
<feature type="transmembrane region" description="Helical" evidence="1">
    <location>
        <begin position="97"/>
        <end position="115"/>
    </location>
</feature>
<evidence type="ECO:0000259" key="2">
    <source>
        <dbReference type="PROSITE" id="PS51202"/>
    </source>
</evidence>
<dbReference type="OrthoDB" id="369355at2"/>
<dbReference type="InterPro" id="IPR036721">
    <property type="entry name" value="RCK_C_sf"/>
</dbReference>
<dbReference type="SUPFAM" id="SSF116726">
    <property type="entry name" value="TrkA C-terminal domain-like"/>
    <property type="match status" value="1"/>
</dbReference>
<sequence length="224" mass="24991">MIAAISLFLIVSLSLLLTKIATLALVHTGLSTQSASFQARSAYTGTGYTTSEAEKVVNHPVRRRIISMLMIIGNAGIVTAMSSLILTFLIPDKTSSLLYSIGVIVFGIVFLWWAVRSKWVDRYLSKIINKALDKYTSLDVKDYAAILHLEGGYQVTEWRVTEDSYLREKTLNQLQLIRKGIIVLGIQKATSEYIGSPYGKSMIEEGDTLTLYGKKDSFQLLRKE</sequence>
<comment type="caution">
    <text evidence="3">The sequence shown here is derived from an EMBL/GenBank/DDBJ whole genome shotgun (WGS) entry which is preliminary data.</text>
</comment>
<organism evidence="3 4">
    <name type="scientific">Haloflavibacter putidus</name>
    <dbReference type="NCBI Taxonomy" id="2576776"/>
    <lineage>
        <taxon>Bacteria</taxon>
        <taxon>Pseudomonadati</taxon>
        <taxon>Bacteroidota</taxon>
        <taxon>Flavobacteriia</taxon>
        <taxon>Flavobacteriales</taxon>
        <taxon>Flavobacteriaceae</taxon>
        <taxon>Haloflavibacter</taxon>
    </lineage>
</organism>
<dbReference type="InterPro" id="IPR006037">
    <property type="entry name" value="RCK_C"/>
</dbReference>
<proteinExistence type="predicted"/>